<name>A0ACC3DRZ5_9PEZI</name>
<organism evidence="1 2">
    <name type="scientific">Coniosporium uncinatum</name>
    <dbReference type="NCBI Taxonomy" id="93489"/>
    <lineage>
        <taxon>Eukaryota</taxon>
        <taxon>Fungi</taxon>
        <taxon>Dikarya</taxon>
        <taxon>Ascomycota</taxon>
        <taxon>Pezizomycotina</taxon>
        <taxon>Dothideomycetes</taxon>
        <taxon>Dothideomycetes incertae sedis</taxon>
        <taxon>Coniosporium</taxon>
    </lineage>
</organism>
<comment type="caution">
    <text evidence="1">The sequence shown here is derived from an EMBL/GenBank/DDBJ whole genome shotgun (WGS) entry which is preliminary data.</text>
</comment>
<accession>A0ACC3DRZ5</accession>
<evidence type="ECO:0000313" key="2">
    <source>
        <dbReference type="Proteomes" id="UP001186974"/>
    </source>
</evidence>
<reference evidence="1" key="1">
    <citation type="submission" date="2024-09" db="EMBL/GenBank/DDBJ databases">
        <title>Black Yeasts Isolated from many extreme environments.</title>
        <authorList>
            <person name="Coleine C."/>
            <person name="Stajich J.E."/>
            <person name="Selbmann L."/>
        </authorList>
    </citation>
    <scope>NUCLEOTIDE SEQUENCE</scope>
    <source>
        <strain evidence="1">CCFEE 5737</strain>
    </source>
</reference>
<sequence>MPRVYVPKKLGLHREASIALYRALLTQTSLLPPTAAPSAASTTSPEPPTDARPALTNLIRNRYRANRHLVSPRLNKLAFLAGYAALDTLDAAVAGDAAATARLLDIAGRAPRSLTAESPTAKQALAKRLVVDAKKRADAARKFPPREDALLGSRPRPARDVKGRRHIPHVVNANGVPFLRFKRPQPENLTRLLRSKMENKFRRVEREQELEGYWVPLAGGEDGWDEVLERCCGPLPTTTRWKQEEGKAVRETKWVDVYKQALWDVRRAVKETERGNRELTRKMTDLAGREQVLADMERGTRVVAKEKRRAERRAAWLARESADADGHREDALSHVAKLTS</sequence>
<gene>
    <name evidence="1" type="ORF">LTS18_005190</name>
</gene>
<dbReference type="EMBL" id="JAWDJW010001230">
    <property type="protein sequence ID" value="KAK3079304.1"/>
    <property type="molecule type" value="Genomic_DNA"/>
</dbReference>
<protein>
    <submittedName>
        <fullName evidence="1">Uncharacterized protein</fullName>
    </submittedName>
</protein>
<proteinExistence type="predicted"/>
<dbReference type="Proteomes" id="UP001186974">
    <property type="component" value="Unassembled WGS sequence"/>
</dbReference>
<keyword evidence="2" id="KW-1185">Reference proteome</keyword>
<evidence type="ECO:0000313" key="1">
    <source>
        <dbReference type="EMBL" id="KAK3079304.1"/>
    </source>
</evidence>